<sequence length="185" mass="20887">MWMTSHENELPRSIRHHYLFGTMWPFFPTRSVFLSKTIPVSRSHLLSILHDPEQVLRVSPLFISLIPDPPKDPSSDSPTTGKAQWYTITERLPMLGGLYESSTTFRCRYERTEDGYDAEVLAGAGTHLMNEARVRDADGEGEGVVFEEKLVVTGLFFLMPYIVSTMTTAHIAALDIIAEKALQKN</sequence>
<dbReference type="Pfam" id="PF23155">
    <property type="entry name" value="DUF7053"/>
    <property type="match status" value="1"/>
</dbReference>
<dbReference type="AlphaFoldDB" id="A0A067TPB5"/>
<gene>
    <name evidence="2" type="ORF">GALMADRAFT_314814</name>
</gene>
<evidence type="ECO:0000313" key="3">
    <source>
        <dbReference type="Proteomes" id="UP000027222"/>
    </source>
</evidence>
<keyword evidence="3" id="KW-1185">Reference proteome</keyword>
<evidence type="ECO:0000259" key="1">
    <source>
        <dbReference type="Pfam" id="PF23155"/>
    </source>
</evidence>
<accession>A0A067TPB5</accession>
<dbReference type="OrthoDB" id="3025072at2759"/>
<proteinExistence type="predicted"/>
<dbReference type="EMBL" id="KL142367">
    <property type="protein sequence ID" value="KDR85050.1"/>
    <property type="molecule type" value="Genomic_DNA"/>
</dbReference>
<dbReference type="Proteomes" id="UP000027222">
    <property type="component" value="Unassembled WGS sequence"/>
</dbReference>
<evidence type="ECO:0000313" key="2">
    <source>
        <dbReference type="EMBL" id="KDR85050.1"/>
    </source>
</evidence>
<reference evidence="3" key="1">
    <citation type="journal article" date="2014" name="Proc. Natl. Acad. Sci. U.S.A.">
        <title>Extensive sampling of basidiomycete genomes demonstrates inadequacy of the white-rot/brown-rot paradigm for wood decay fungi.</title>
        <authorList>
            <person name="Riley R."/>
            <person name="Salamov A.A."/>
            <person name="Brown D.W."/>
            <person name="Nagy L.G."/>
            <person name="Floudas D."/>
            <person name="Held B.W."/>
            <person name="Levasseur A."/>
            <person name="Lombard V."/>
            <person name="Morin E."/>
            <person name="Otillar R."/>
            <person name="Lindquist E.A."/>
            <person name="Sun H."/>
            <person name="LaButti K.M."/>
            <person name="Schmutz J."/>
            <person name="Jabbour D."/>
            <person name="Luo H."/>
            <person name="Baker S.E."/>
            <person name="Pisabarro A.G."/>
            <person name="Walton J.D."/>
            <person name="Blanchette R.A."/>
            <person name="Henrissat B."/>
            <person name="Martin F."/>
            <person name="Cullen D."/>
            <person name="Hibbett D.S."/>
            <person name="Grigoriev I.V."/>
        </authorList>
    </citation>
    <scope>NUCLEOTIDE SEQUENCE [LARGE SCALE GENOMIC DNA]</scope>
    <source>
        <strain evidence="3">CBS 339.88</strain>
    </source>
</reference>
<dbReference type="HOGENOM" id="CLU_1461406_0_0_1"/>
<dbReference type="STRING" id="685588.A0A067TPB5"/>
<organism evidence="2 3">
    <name type="scientific">Galerina marginata (strain CBS 339.88)</name>
    <dbReference type="NCBI Taxonomy" id="685588"/>
    <lineage>
        <taxon>Eukaryota</taxon>
        <taxon>Fungi</taxon>
        <taxon>Dikarya</taxon>
        <taxon>Basidiomycota</taxon>
        <taxon>Agaricomycotina</taxon>
        <taxon>Agaricomycetes</taxon>
        <taxon>Agaricomycetidae</taxon>
        <taxon>Agaricales</taxon>
        <taxon>Agaricineae</taxon>
        <taxon>Strophariaceae</taxon>
        <taxon>Galerina</taxon>
    </lineage>
</organism>
<feature type="domain" description="DUF7053" evidence="1">
    <location>
        <begin position="40"/>
        <end position="181"/>
    </location>
</feature>
<protein>
    <recommendedName>
        <fullName evidence="1">DUF7053 domain-containing protein</fullName>
    </recommendedName>
</protein>
<dbReference type="InterPro" id="IPR055481">
    <property type="entry name" value="DUF7053"/>
</dbReference>
<name>A0A067TPB5_GALM3</name>